<evidence type="ECO:0000313" key="4">
    <source>
        <dbReference type="EMBL" id="SFB76050.1"/>
    </source>
</evidence>
<dbReference type="Proteomes" id="UP000198639">
    <property type="component" value="Unassembled WGS sequence"/>
</dbReference>
<sequence length="366" mass="38815">MRTPPLLTLATRLALLCAGAGLVACAPFGARVAFDGAVPAADDAYLAGRNHHLARRYDEARVAYQAALKSAPEHVNARNGLATLHAEQREFGAAIALWRALTESLTLASGPGKAYLFSNLGHAYFLSGDYDQALVALEKACLLDPLNHRSWELLGDTLRKLGREERAQQMLGQAKALRAHDFRADYAATGGQSPVAAIERAVKAPGRADPGWGHAQLHVGVDGMLELRRDAAPSLPSAPLPAPAAPGAAAPVLALVEIRNGNGVKGMARTLARQIGSGELKVMRLSNQRGYAVRRTRIEYDPAHRAAAERLASRFGTAVLQEVADCAPANLRVVIGRDIARRGFALRPPVPAMDNAALTLAANKPG</sequence>
<evidence type="ECO:0000256" key="1">
    <source>
        <dbReference type="PROSITE-ProRule" id="PRU00339"/>
    </source>
</evidence>
<reference evidence="5" key="1">
    <citation type="submission" date="2016-10" db="EMBL/GenBank/DDBJ databases">
        <authorList>
            <person name="Varghese N."/>
            <person name="Submissions S."/>
        </authorList>
    </citation>
    <scope>NUCLEOTIDE SEQUENCE [LARGE SCALE GENOMIC DNA]</scope>
    <source>
        <strain evidence="5">CGMCC 1.12041</strain>
    </source>
</reference>
<dbReference type="Pfam" id="PF13432">
    <property type="entry name" value="TPR_16"/>
    <property type="match status" value="1"/>
</dbReference>
<feature type="signal peptide" evidence="2">
    <location>
        <begin position="1"/>
        <end position="26"/>
    </location>
</feature>
<evidence type="ECO:0000313" key="5">
    <source>
        <dbReference type="Proteomes" id="UP000198639"/>
    </source>
</evidence>
<protein>
    <submittedName>
        <fullName evidence="4">Tetratricopeptide repeat-containing protein</fullName>
    </submittedName>
</protein>
<dbReference type="InterPro" id="IPR027381">
    <property type="entry name" value="LytR/CpsA/Psr_C"/>
</dbReference>
<keyword evidence="5" id="KW-1185">Reference proteome</keyword>
<dbReference type="PROSITE" id="PS50005">
    <property type="entry name" value="TPR"/>
    <property type="match status" value="1"/>
</dbReference>
<dbReference type="Pfam" id="PF13181">
    <property type="entry name" value="TPR_8"/>
    <property type="match status" value="1"/>
</dbReference>
<dbReference type="RefSeq" id="WP_091870099.1">
    <property type="nucleotide sequence ID" value="NZ_FOLD01000001.1"/>
</dbReference>
<keyword evidence="2" id="KW-0732">Signal</keyword>
<feature type="chain" id="PRO_5011492380" evidence="2">
    <location>
        <begin position="27"/>
        <end position="366"/>
    </location>
</feature>
<keyword evidence="1" id="KW-0802">TPR repeat</keyword>
<evidence type="ECO:0000256" key="2">
    <source>
        <dbReference type="SAM" id="SignalP"/>
    </source>
</evidence>
<dbReference type="Gene3D" id="3.30.70.2390">
    <property type="match status" value="1"/>
</dbReference>
<dbReference type="AlphaFoldDB" id="A0A1I1DTK4"/>
<gene>
    <name evidence="4" type="ORF">SAMN05216204_101283</name>
</gene>
<name>A0A1I1DTK4_9BURK</name>
<dbReference type="PROSITE" id="PS51257">
    <property type="entry name" value="PROKAR_LIPOPROTEIN"/>
    <property type="match status" value="1"/>
</dbReference>
<organism evidence="4 5">
    <name type="scientific">Massilia yuzhufengensis</name>
    <dbReference type="NCBI Taxonomy" id="1164594"/>
    <lineage>
        <taxon>Bacteria</taxon>
        <taxon>Pseudomonadati</taxon>
        <taxon>Pseudomonadota</taxon>
        <taxon>Betaproteobacteria</taxon>
        <taxon>Burkholderiales</taxon>
        <taxon>Oxalobacteraceae</taxon>
        <taxon>Telluria group</taxon>
        <taxon>Massilia</taxon>
    </lineage>
</organism>
<dbReference type="InterPro" id="IPR019734">
    <property type="entry name" value="TPR_rpt"/>
</dbReference>
<feature type="repeat" description="TPR" evidence="1">
    <location>
        <begin position="114"/>
        <end position="147"/>
    </location>
</feature>
<dbReference type="InterPro" id="IPR011990">
    <property type="entry name" value="TPR-like_helical_dom_sf"/>
</dbReference>
<accession>A0A1I1DTK4</accession>
<dbReference type="SMART" id="SM00028">
    <property type="entry name" value="TPR"/>
    <property type="match status" value="3"/>
</dbReference>
<feature type="domain" description="LytR/CpsA/Psr regulator C-terminal" evidence="3">
    <location>
        <begin position="256"/>
        <end position="338"/>
    </location>
</feature>
<dbReference type="Pfam" id="PF00515">
    <property type="entry name" value="TPR_1"/>
    <property type="match status" value="1"/>
</dbReference>
<dbReference type="SUPFAM" id="SSF48452">
    <property type="entry name" value="TPR-like"/>
    <property type="match status" value="1"/>
</dbReference>
<dbReference type="Pfam" id="PF13399">
    <property type="entry name" value="LytR_C"/>
    <property type="match status" value="1"/>
</dbReference>
<dbReference type="STRING" id="1164594.SAMN05216204_101283"/>
<dbReference type="OrthoDB" id="8702141at2"/>
<dbReference type="EMBL" id="FOLD01000001">
    <property type="protein sequence ID" value="SFB76050.1"/>
    <property type="molecule type" value="Genomic_DNA"/>
</dbReference>
<evidence type="ECO:0000259" key="3">
    <source>
        <dbReference type="Pfam" id="PF13399"/>
    </source>
</evidence>
<dbReference type="Gene3D" id="1.25.40.10">
    <property type="entry name" value="Tetratricopeptide repeat domain"/>
    <property type="match status" value="2"/>
</dbReference>
<proteinExistence type="predicted"/>